<feature type="domain" description="Dermonecrotic toxin N-terminal" evidence="1">
    <location>
        <begin position="84"/>
        <end position="268"/>
    </location>
</feature>
<keyword evidence="3" id="KW-1185">Reference proteome</keyword>
<protein>
    <recommendedName>
        <fullName evidence="1">Dermonecrotic toxin N-terminal domain-containing protein</fullName>
    </recommendedName>
</protein>
<evidence type="ECO:0000313" key="2">
    <source>
        <dbReference type="EMBL" id="KAL0630241.1"/>
    </source>
</evidence>
<name>A0ABR3G359_9PEZI</name>
<feature type="non-terminal residue" evidence="2">
    <location>
        <position position="269"/>
    </location>
</feature>
<dbReference type="InterPro" id="IPR046673">
    <property type="entry name" value="ToxA_N"/>
</dbReference>
<dbReference type="Proteomes" id="UP001447188">
    <property type="component" value="Unassembled WGS sequence"/>
</dbReference>
<dbReference type="EMBL" id="JBBBZM010000925">
    <property type="protein sequence ID" value="KAL0630241.1"/>
    <property type="molecule type" value="Genomic_DNA"/>
</dbReference>
<sequence>MFELQTVNNLANPDNSSNNKGKHYTFIKARLNDSFTQASLQRVQALGNARLRREPWFDGTNQLLKDANIEAWKTQNALDQMLLSLKDVYSFAEPLLKTAIRIQYGLDLNVRETCLHLYIPKEQPWYVIDTSHGVTTRTVSLLDAALHNFARTEHFEADSEFITRPDQYGRFEITPLKQKMTIKQFQTLCRELDIGGRYKRHLEHYLLPASPVAAGALQHWVSLSQKAALKAAAHLALKKKDISANAHSLILGLIHGLTNLTLDGKVMQA</sequence>
<evidence type="ECO:0000313" key="3">
    <source>
        <dbReference type="Proteomes" id="UP001447188"/>
    </source>
</evidence>
<proteinExistence type="predicted"/>
<reference evidence="2 3" key="1">
    <citation type="submission" date="2024-02" db="EMBL/GenBank/DDBJ databases">
        <title>Discinaceae phylogenomics.</title>
        <authorList>
            <person name="Dirks A.C."/>
            <person name="James T.Y."/>
        </authorList>
    </citation>
    <scope>NUCLEOTIDE SEQUENCE [LARGE SCALE GENOMIC DNA]</scope>
    <source>
        <strain evidence="2 3">ACD0624</strain>
    </source>
</reference>
<organism evidence="2 3">
    <name type="scientific">Discina gigas</name>
    <dbReference type="NCBI Taxonomy" id="1032678"/>
    <lineage>
        <taxon>Eukaryota</taxon>
        <taxon>Fungi</taxon>
        <taxon>Dikarya</taxon>
        <taxon>Ascomycota</taxon>
        <taxon>Pezizomycotina</taxon>
        <taxon>Pezizomycetes</taxon>
        <taxon>Pezizales</taxon>
        <taxon>Discinaceae</taxon>
        <taxon>Discina</taxon>
    </lineage>
</organism>
<gene>
    <name evidence="2" type="ORF">Q9L58_010912</name>
</gene>
<dbReference type="Pfam" id="PF20178">
    <property type="entry name" value="ToxA_N"/>
    <property type="match status" value="1"/>
</dbReference>
<evidence type="ECO:0000259" key="1">
    <source>
        <dbReference type="Pfam" id="PF20178"/>
    </source>
</evidence>
<accession>A0ABR3G359</accession>
<comment type="caution">
    <text evidence="2">The sequence shown here is derived from an EMBL/GenBank/DDBJ whole genome shotgun (WGS) entry which is preliminary data.</text>
</comment>